<evidence type="ECO:0000256" key="4">
    <source>
        <dbReference type="ARBA" id="ARBA00022741"/>
    </source>
</evidence>
<evidence type="ECO:0000313" key="13">
    <source>
        <dbReference type="Proteomes" id="UP000253862"/>
    </source>
</evidence>
<dbReference type="InterPro" id="IPR002637">
    <property type="entry name" value="RdgB/HAM1"/>
</dbReference>
<dbReference type="FunFam" id="3.90.950.10:FF:000001">
    <property type="entry name" value="dITP/XTP pyrophosphatase"/>
    <property type="match status" value="1"/>
</dbReference>
<feature type="binding site" evidence="10">
    <location>
        <position position="175"/>
    </location>
    <ligand>
        <name>substrate</name>
    </ligand>
</feature>
<evidence type="ECO:0000256" key="1">
    <source>
        <dbReference type="ARBA" id="ARBA00008023"/>
    </source>
</evidence>
<dbReference type="GO" id="GO:0009146">
    <property type="term" value="P:purine nucleoside triphosphate catabolic process"/>
    <property type="evidence" value="ECO:0007669"/>
    <property type="project" value="UniProtKB-UniRule"/>
</dbReference>
<evidence type="ECO:0000256" key="8">
    <source>
        <dbReference type="ARBA" id="ARBA00051875"/>
    </source>
</evidence>
<feature type="active site" description="Proton acceptor" evidence="10">
    <location>
        <position position="69"/>
    </location>
</feature>
<name>A0A345JPX6_9GAMM</name>
<sequence>MKEIVLASSNKGKIREFTNIFKQKNIRIVPQTDFNVPDADETGLSFIENAILKARNCSKHTGLPAIADDSGLEVFSLNGEPGIYSARYSGKHGNDKANIQKLLAKLAGNDNRNARFVCALAYVEHELDPTPNLAYGFLEGQIAYQVSGSNGFGYDPIFILPQLQKTLAEISESDKNRISHRAIALNKIIQLLVEN</sequence>
<evidence type="ECO:0000313" key="12">
    <source>
        <dbReference type="EMBL" id="AXH29372.1"/>
    </source>
</evidence>
<comment type="cofactor">
    <cofactor evidence="10">
        <name>Mg(2+)</name>
        <dbReference type="ChEBI" id="CHEBI:18420"/>
    </cofactor>
    <text evidence="10">Binds 1 Mg(2+) ion per subunit.</text>
</comment>
<comment type="catalytic activity">
    <reaction evidence="9 10">
        <text>XTP + H2O = XMP + diphosphate + H(+)</text>
        <dbReference type="Rhea" id="RHEA:28610"/>
        <dbReference type="ChEBI" id="CHEBI:15377"/>
        <dbReference type="ChEBI" id="CHEBI:15378"/>
        <dbReference type="ChEBI" id="CHEBI:33019"/>
        <dbReference type="ChEBI" id="CHEBI:57464"/>
        <dbReference type="ChEBI" id="CHEBI:61314"/>
        <dbReference type="EC" id="3.6.1.66"/>
    </reaction>
</comment>
<dbReference type="Pfam" id="PF01725">
    <property type="entry name" value="Ham1p_like"/>
    <property type="match status" value="1"/>
</dbReference>
<comment type="subunit">
    <text evidence="2 10">Homodimer.</text>
</comment>
<dbReference type="GO" id="GO:0000166">
    <property type="term" value="F:nucleotide binding"/>
    <property type="evidence" value="ECO:0007669"/>
    <property type="project" value="UniProtKB-KW"/>
</dbReference>
<comment type="similarity">
    <text evidence="1 10 11">Belongs to the HAM1 NTPase family.</text>
</comment>
<dbReference type="Gene3D" id="3.90.950.10">
    <property type="match status" value="1"/>
</dbReference>
<proteinExistence type="inferred from homology"/>
<dbReference type="GO" id="GO:0035870">
    <property type="term" value="F:dITP diphosphatase activity"/>
    <property type="evidence" value="ECO:0007669"/>
    <property type="project" value="UniProtKB-UniRule"/>
</dbReference>
<evidence type="ECO:0000256" key="9">
    <source>
        <dbReference type="ARBA" id="ARBA00052017"/>
    </source>
</evidence>
<keyword evidence="6 10" id="KW-0460">Magnesium</keyword>
<dbReference type="EMBL" id="CP022375">
    <property type="protein sequence ID" value="AXH29372.1"/>
    <property type="molecule type" value="Genomic_DNA"/>
</dbReference>
<dbReference type="RefSeq" id="WP_071628659.1">
    <property type="nucleotide sequence ID" value="NZ_CP022375.1"/>
</dbReference>
<accession>A0A345JPX6</accession>
<dbReference type="PANTHER" id="PTHR11067:SF9">
    <property type="entry name" value="INOSINE TRIPHOSPHATE PYROPHOSPHATASE"/>
    <property type="match status" value="1"/>
</dbReference>
<dbReference type="OrthoDB" id="9807456at2"/>
<protein>
    <recommendedName>
        <fullName evidence="10">dITP/XTP pyrophosphatase</fullName>
        <ecNumber evidence="10">3.6.1.66</ecNumber>
    </recommendedName>
    <alternativeName>
        <fullName evidence="10">Non-canonical purine NTP pyrophosphatase</fullName>
    </alternativeName>
    <alternativeName>
        <fullName evidence="10">Non-standard purine NTP pyrophosphatase</fullName>
    </alternativeName>
    <alternativeName>
        <fullName evidence="10">Nucleoside-triphosphate diphosphatase</fullName>
    </alternativeName>
    <alternativeName>
        <fullName evidence="10">Nucleoside-triphosphate pyrophosphatase</fullName>
        <shortName evidence="10">NTPase</shortName>
    </alternativeName>
</protein>
<evidence type="ECO:0000256" key="3">
    <source>
        <dbReference type="ARBA" id="ARBA00022723"/>
    </source>
</evidence>
<feature type="binding site" evidence="10">
    <location>
        <position position="40"/>
    </location>
    <ligand>
        <name>Mg(2+)</name>
        <dbReference type="ChEBI" id="CHEBI:18420"/>
    </ligand>
</feature>
<dbReference type="EC" id="3.6.1.66" evidence="10"/>
<reference evidence="12 13" key="1">
    <citation type="submission" date="2017-07" db="EMBL/GenBank/DDBJ databases">
        <title>Complete genome sequences and comparative analysis of the novel pathogen Francisella opportunistica.</title>
        <authorList>
            <person name="Dietrich E.A."/>
            <person name="Kingry L.C."/>
            <person name="Petersen J.M."/>
        </authorList>
    </citation>
    <scope>NUCLEOTIDE SEQUENCE [LARGE SCALE GENOMIC DNA]</scope>
    <source>
        <strain evidence="12 13">14-2155</strain>
    </source>
</reference>
<dbReference type="GO" id="GO:0046872">
    <property type="term" value="F:metal ion binding"/>
    <property type="evidence" value="ECO:0007669"/>
    <property type="project" value="UniProtKB-KW"/>
</dbReference>
<evidence type="ECO:0000256" key="10">
    <source>
        <dbReference type="HAMAP-Rule" id="MF_01405"/>
    </source>
</evidence>
<dbReference type="HAMAP" id="MF_01405">
    <property type="entry name" value="Non_canon_purine_NTPase"/>
    <property type="match status" value="1"/>
</dbReference>
<dbReference type="SUPFAM" id="SSF52972">
    <property type="entry name" value="ITPase-like"/>
    <property type="match status" value="1"/>
</dbReference>
<dbReference type="InterPro" id="IPR020922">
    <property type="entry name" value="dITP/XTP_pyrophosphatase"/>
</dbReference>
<dbReference type="PANTHER" id="PTHR11067">
    <property type="entry name" value="INOSINE TRIPHOSPHATE PYROPHOSPHATASE/HAM1 PROTEIN"/>
    <property type="match status" value="1"/>
</dbReference>
<dbReference type="InterPro" id="IPR029001">
    <property type="entry name" value="ITPase-like_fam"/>
</dbReference>
<dbReference type="GO" id="GO:0036222">
    <property type="term" value="F:XTP diphosphatase activity"/>
    <property type="evidence" value="ECO:0007669"/>
    <property type="project" value="UniProtKB-UniRule"/>
</dbReference>
<keyword evidence="4 10" id="KW-0547">Nucleotide-binding</keyword>
<evidence type="ECO:0000256" key="5">
    <source>
        <dbReference type="ARBA" id="ARBA00022801"/>
    </source>
</evidence>
<dbReference type="AlphaFoldDB" id="A0A345JPX6"/>
<gene>
    <name evidence="12" type="primary">rdgB</name>
    <name evidence="12" type="ORF">CGC43_01610</name>
</gene>
<dbReference type="KEGG" id="foo:CGC45_01590"/>
<organism evidence="12 13">
    <name type="scientific">Francisella opportunistica</name>
    <dbReference type="NCBI Taxonomy" id="2016517"/>
    <lineage>
        <taxon>Bacteria</taxon>
        <taxon>Pseudomonadati</taxon>
        <taxon>Pseudomonadota</taxon>
        <taxon>Gammaproteobacteria</taxon>
        <taxon>Thiotrichales</taxon>
        <taxon>Francisellaceae</taxon>
        <taxon>Francisella</taxon>
    </lineage>
</organism>
<evidence type="ECO:0000256" key="7">
    <source>
        <dbReference type="ARBA" id="ARBA00023080"/>
    </source>
</evidence>
<feature type="binding site" evidence="10">
    <location>
        <position position="70"/>
    </location>
    <ligand>
        <name>substrate</name>
    </ligand>
</feature>
<feature type="binding site" evidence="10">
    <location>
        <begin position="8"/>
        <end position="13"/>
    </location>
    <ligand>
        <name>substrate</name>
    </ligand>
</feature>
<comment type="catalytic activity">
    <reaction evidence="10">
        <text>ITP + H2O = IMP + diphosphate + H(+)</text>
        <dbReference type="Rhea" id="RHEA:29399"/>
        <dbReference type="ChEBI" id="CHEBI:15377"/>
        <dbReference type="ChEBI" id="CHEBI:15378"/>
        <dbReference type="ChEBI" id="CHEBI:33019"/>
        <dbReference type="ChEBI" id="CHEBI:58053"/>
        <dbReference type="ChEBI" id="CHEBI:61402"/>
        <dbReference type="EC" id="3.6.1.66"/>
    </reaction>
</comment>
<feature type="binding site" evidence="10">
    <location>
        <position position="69"/>
    </location>
    <ligand>
        <name>Mg(2+)</name>
        <dbReference type="ChEBI" id="CHEBI:18420"/>
    </ligand>
</feature>
<dbReference type="GO" id="GO:0009117">
    <property type="term" value="P:nucleotide metabolic process"/>
    <property type="evidence" value="ECO:0007669"/>
    <property type="project" value="UniProtKB-KW"/>
</dbReference>
<comment type="catalytic activity">
    <reaction evidence="8 10">
        <text>dITP + H2O = dIMP + diphosphate + H(+)</text>
        <dbReference type="Rhea" id="RHEA:28342"/>
        <dbReference type="ChEBI" id="CHEBI:15377"/>
        <dbReference type="ChEBI" id="CHEBI:15378"/>
        <dbReference type="ChEBI" id="CHEBI:33019"/>
        <dbReference type="ChEBI" id="CHEBI:61194"/>
        <dbReference type="ChEBI" id="CHEBI:61382"/>
        <dbReference type="EC" id="3.6.1.66"/>
    </reaction>
</comment>
<dbReference type="GO" id="GO:0036220">
    <property type="term" value="F:ITP diphosphatase activity"/>
    <property type="evidence" value="ECO:0007669"/>
    <property type="project" value="UniProtKB-UniRule"/>
</dbReference>
<dbReference type="Proteomes" id="UP000253862">
    <property type="component" value="Chromosome"/>
</dbReference>
<keyword evidence="3 10" id="KW-0479">Metal-binding</keyword>
<evidence type="ECO:0000256" key="11">
    <source>
        <dbReference type="RuleBase" id="RU003781"/>
    </source>
</evidence>
<feature type="binding site" evidence="10">
    <location>
        <begin position="180"/>
        <end position="181"/>
    </location>
    <ligand>
        <name>substrate</name>
    </ligand>
</feature>
<dbReference type="CDD" id="cd00515">
    <property type="entry name" value="HAM1"/>
    <property type="match status" value="1"/>
</dbReference>
<dbReference type="GO" id="GO:0005829">
    <property type="term" value="C:cytosol"/>
    <property type="evidence" value="ECO:0007669"/>
    <property type="project" value="TreeGrafter"/>
</dbReference>
<evidence type="ECO:0000256" key="6">
    <source>
        <dbReference type="ARBA" id="ARBA00022842"/>
    </source>
</evidence>
<evidence type="ECO:0000256" key="2">
    <source>
        <dbReference type="ARBA" id="ARBA00011738"/>
    </source>
</evidence>
<dbReference type="GO" id="GO:0017111">
    <property type="term" value="F:ribonucleoside triphosphate phosphatase activity"/>
    <property type="evidence" value="ECO:0007669"/>
    <property type="project" value="InterPro"/>
</dbReference>
<keyword evidence="5 10" id="KW-0378">Hydrolase</keyword>
<keyword evidence="13" id="KW-1185">Reference proteome</keyword>
<feature type="binding site" evidence="10">
    <location>
        <begin position="152"/>
        <end position="155"/>
    </location>
    <ligand>
        <name>substrate</name>
    </ligand>
</feature>
<dbReference type="NCBIfam" id="TIGR00042">
    <property type="entry name" value="RdgB/HAM1 family non-canonical purine NTP pyrophosphatase"/>
    <property type="match status" value="1"/>
</dbReference>
<keyword evidence="7 10" id="KW-0546">Nucleotide metabolism</keyword>
<comment type="function">
    <text evidence="10">Pyrophosphatase that catalyzes the hydrolysis of nucleoside triphosphates to their monophosphate derivatives, with a high preference for the non-canonical purine nucleotides XTP (xanthosine triphosphate), dITP (deoxyinosine triphosphate) and ITP. Seems to function as a house-cleaning enzyme that removes non-canonical purine nucleotides from the nucleotide pool, thus preventing their incorporation into DNA/RNA and avoiding chromosomal lesions.</text>
</comment>